<proteinExistence type="predicted"/>
<protein>
    <recommendedName>
        <fullName evidence="3">Toxin-antitoxin system YwqK family antitoxin</fullName>
    </recommendedName>
</protein>
<evidence type="ECO:0008006" key="3">
    <source>
        <dbReference type="Google" id="ProtNLM"/>
    </source>
</evidence>
<name>A0ABX1WJT4_9FLAO</name>
<evidence type="ECO:0000313" key="1">
    <source>
        <dbReference type="EMBL" id="NOJ74947.1"/>
    </source>
</evidence>
<dbReference type="Gene3D" id="3.90.930.1">
    <property type="match status" value="1"/>
</dbReference>
<sequence>MLKYFLFLLLICSETFVFSQFQNKQLFEEVKRYENGKIKTIIGLNEYDKREGITYEYFPNGLLFRETSYVNDKKEGMEITYFPNSVIESRGLFINDLAEGVFQYFYKNGKPFATLVFQNNLLVTAKDCYTSKGEIVYCGPINNGNGVFLKYDKKGNLISKDYYKNGVFQRSEHVEVNLKK</sequence>
<dbReference type="InterPro" id="IPR011652">
    <property type="entry name" value="MORN_2"/>
</dbReference>
<gene>
    <name evidence="1" type="ORF">HMH06_03685</name>
</gene>
<dbReference type="Pfam" id="PF07661">
    <property type="entry name" value="MORN_2"/>
    <property type="match status" value="3"/>
</dbReference>
<keyword evidence="2" id="KW-1185">Reference proteome</keyword>
<dbReference type="EMBL" id="JABFOQ010000005">
    <property type="protein sequence ID" value="NOJ74947.1"/>
    <property type="molecule type" value="Genomic_DNA"/>
</dbReference>
<dbReference type="SUPFAM" id="SSF82185">
    <property type="entry name" value="Histone H3 K4-specific methyltransferase SET7/9 N-terminal domain"/>
    <property type="match status" value="1"/>
</dbReference>
<accession>A0ABX1WJT4</accession>
<dbReference type="Proteomes" id="UP000580344">
    <property type="component" value="Unassembled WGS sequence"/>
</dbReference>
<organism evidence="1 2">
    <name type="scientific">Empedobacter stercoris</name>
    <dbReference type="NCBI Taxonomy" id="1628248"/>
    <lineage>
        <taxon>Bacteria</taxon>
        <taxon>Pseudomonadati</taxon>
        <taxon>Bacteroidota</taxon>
        <taxon>Flavobacteriia</taxon>
        <taxon>Flavobacteriales</taxon>
        <taxon>Weeksellaceae</taxon>
        <taxon>Empedobacter</taxon>
    </lineage>
</organism>
<comment type="caution">
    <text evidence="1">The sequence shown here is derived from an EMBL/GenBank/DDBJ whole genome shotgun (WGS) entry which is preliminary data.</text>
</comment>
<reference evidence="1 2" key="1">
    <citation type="submission" date="2020-05" db="EMBL/GenBank/DDBJ databases">
        <title>Tigecycline resistant gene in Empedobacter stercoris.</title>
        <authorList>
            <person name="Chen Y."/>
            <person name="Cheng Y."/>
            <person name="Zhou K."/>
        </authorList>
    </citation>
    <scope>NUCLEOTIDE SEQUENCE [LARGE SCALE GENOMIC DNA]</scope>
    <source>
        <strain evidence="1 2">ES202</strain>
    </source>
</reference>
<evidence type="ECO:0000313" key="2">
    <source>
        <dbReference type="Proteomes" id="UP000580344"/>
    </source>
</evidence>
<dbReference type="RefSeq" id="WP_171622275.1">
    <property type="nucleotide sequence ID" value="NZ_CP053698.1"/>
</dbReference>